<dbReference type="Proteomes" id="UP000236370">
    <property type="component" value="Unassembled WGS sequence"/>
</dbReference>
<dbReference type="InterPro" id="IPR053054">
    <property type="entry name" value="DNA_repair-scaffolding"/>
</dbReference>
<dbReference type="PANTHER" id="PTHR34347:SF1">
    <property type="entry name" value="DNA REPAIR-SCAFFOLDING PROTEIN"/>
    <property type="match status" value="1"/>
</dbReference>
<name>A0A2J8JMK0_PANTR</name>
<dbReference type="InterPro" id="IPR028032">
    <property type="entry name" value="DUF4503"/>
</dbReference>
<evidence type="ECO:0000313" key="3">
    <source>
        <dbReference type="Proteomes" id="UP000236370"/>
    </source>
</evidence>
<dbReference type="PANTHER" id="PTHR34347">
    <property type="entry name" value="DNA REPAIR-SCAFFOLDING PROTEIN SPIDR"/>
    <property type="match status" value="1"/>
</dbReference>
<feature type="domain" description="DUF4503" evidence="1">
    <location>
        <begin position="1"/>
        <end position="93"/>
    </location>
</feature>
<comment type="caution">
    <text evidence="2">The sequence shown here is derived from an EMBL/GenBank/DDBJ whole genome shotgun (WGS) entry which is preliminary data.</text>
</comment>
<evidence type="ECO:0000313" key="2">
    <source>
        <dbReference type="EMBL" id="PNI23995.1"/>
    </source>
</evidence>
<accession>A0A2J8JMK0</accession>
<protein>
    <submittedName>
        <fullName evidence="2">SPIDR isoform 25</fullName>
    </submittedName>
</protein>
<sequence length="93" mass="10333">MCGNGRLEQRLEDRGAFSCGDCSRVVTSPVLKRHLQVFLDCRSRPQCRVKVKLLQRSISSLLRFAAGEDGSYEVKSVLGKEVGLLNCFVQSVT</sequence>
<reference evidence="2 3" key="1">
    <citation type="submission" date="2017-12" db="EMBL/GenBank/DDBJ databases">
        <title>High-resolution comparative analysis of great ape genomes.</title>
        <authorList>
            <person name="Pollen A."/>
            <person name="Hastie A."/>
            <person name="Hormozdiari F."/>
            <person name="Dougherty M."/>
            <person name="Liu R."/>
            <person name="Chaisson M."/>
            <person name="Hoppe E."/>
            <person name="Hill C."/>
            <person name="Pang A."/>
            <person name="Hillier L."/>
            <person name="Baker C."/>
            <person name="Armstrong J."/>
            <person name="Shendure J."/>
            <person name="Paten B."/>
            <person name="Wilson R."/>
            <person name="Chao H."/>
            <person name="Schneider V."/>
            <person name="Ventura M."/>
            <person name="Kronenberg Z."/>
            <person name="Murali S."/>
            <person name="Gordon D."/>
            <person name="Cantsilieris S."/>
            <person name="Munson K."/>
            <person name="Nelson B."/>
            <person name="Raja A."/>
            <person name="Underwood J."/>
            <person name="Diekhans M."/>
            <person name="Fiddes I."/>
            <person name="Haussler D."/>
            <person name="Eichler E."/>
        </authorList>
    </citation>
    <scope>NUCLEOTIDE SEQUENCE [LARGE SCALE GENOMIC DNA]</scope>
    <source>
        <strain evidence="2">Yerkes chimp pedigree #C0471</strain>
    </source>
</reference>
<dbReference type="AlphaFoldDB" id="A0A2J8JMK0"/>
<organism evidence="2 3">
    <name type="scientific">Pan troglodytes</name>
    <name type="common">Chimpanzee</name>
    <dbReference type="NCBI Taxonomy" id="9598"/>
    <lineage>
        <taxon>Eukaryota</taxon>
        <taxon>Metazoa</taxon>
        <taxon>Chordata</taxon>
        <taxon>Craniata</taxon>
        <taxon>Vertebrata</taxon>
        <taxon>Euteleostomi</taxon>
        <taxon>Mammalia</taxon>
        <taxon>Eutheria</taxon>
        <taxon>Euarchontoglires</taxon>
        <taxon>Primates</taxon>
        <taxon>Haplorrhini</taxon>
        <taxon>Catarrhini</taxon>
        <taxon>Hominidae</taxon>
        <taxon>Pan</taxon>
    </lineage>
</organism>
<gene>
    <name evidence="2" type="ORF">CK820_G0046176</name>
</gene>
<dbReference type="EMBL" id="NBAG03000442">
    <property type="protein sequence ID" value="PNI23995.1"/>
    <property type="molecule type" value="Genomic_DNA"/>
</dbReference>
<dbReference type="Pfam" id="PF14951">
    <property type="entry name" value="DUF4503"/>
    <property type="match status" value="1"/>
</dbReference>
<feature type="non-terminal residue" evidence="2">
    <location>
        <position position="93"/>
    </location>
</feature>
<evidence type="ECO:0000259" key="1">
    <source>
        <dbReference type="Pfam" id="PF14951"/>
    </source>
</evidence>
<proteinExistence type="predicted"/>